<evidence type="ECO:0000313" key="2">
    <source>
        <dbReference type="EMBL" id="KAB0265165.1"/>
    </source>
</evidence>
<gene>
    <name evidence="2" type="ORF">FEZ63_19650</name>
</gene>
<dbReference type="SUPFAM" id="SSF55729">
    <property type="entry name" value="Acyl-CoA N-acyltransferases (Nat)"/>
    <property type="match status" value="1"/>
</dbReference>
<keyword evidence="2" id="KW-0808">Transferase</keyword>
<dbReference type="InterPro" id="IPR016181">
    <property type="entry name" value="Acyl_CoA_acyltransferase"/>
</dbReference>
<dbReference type="AlphaFoldDB" id="A0A5N3P645"/>
<evidence type="ECO:0000259" key="1">
    <source>
        <dbReference type="Pfam" id="PF13480"/>
    </source>
</evidence>
<comment type="caution">
    <text evidence="2">The sequence shown here is derived from an EMBL/GenBank/DDBJ whole genome shotgun (WGS) entry which is preliminary data.</text>
</comment>
<dbReference type="InterPro" id="IPR038740">
    <property type="entry name" value="BioF2-like_GNAT_dom"/>
</dbReference>
<dbReference type="OrthoDB" id="8013448at2"/>
<sequence length="481" mass="53135">MGEGSARLFVHDTLQHSALFASASTRRQWGAGIRSSFCSALAGHPFRASEAIHMTFSDAASLAMASSPALADSAASSITVGRFDSLASLDAAASSWDAVQDRCAHRHVLLDHRWVRAWWKNYGAGKELHGLVIEKAGRPIGIMPALRSRGWEAWPSRDGLVQLAEDQEKLGIPHWRRLVPIRRVTFPLNIPSHNARSHALIADDPATVCGAVLDYWKARARDWDVLVLEGLPAKSGQREHFSAAASARGMRTLPYGRARDMYTADLTGGMDAYCARRGAHFRKRFKGQIRACEKAGALELRQYRKDEIVRGLDIMFEIEQATWKARPGEKTAVDMSLDSTLKQFFTDVGRAFAEKDEAVVHVMSLDGRPVGALFGLSRGTTILSLVVYLRDDMREVINNAPLWDSLLRDAMARGMTELDTHGVSSHARKWATNADSYQRLYVFSPHLRGQALWASKSLATMLARRLAGGRDVTGSNTDGRD</sequence>
<organism evidence="2 3">
    <name type="scientific">Microvirga brassicacearum</name>
    <dbReference type="NCBI Taxonomy" id="2580413"/>
    <lineage>
        <taxon>Bacteria</taxon>
        <taxon>Pseudomonadati</taxon>
        <taxon>Pseudomonadota</taxon>
        <taxon>Alphaproteobacteria</taxon>
        <taxon>Hyphomicrobiales</taxon>
        <taxon>Methylobacteriaceae</taxon>
        <taxon>Microvirga</taxon>
    </lineage>
</organism>
<dbReference type="EMBL" id="VCMV01000041">
    <property type="protein sequence ID" value="KAB0265165.1"/>
    <property type="molecule type" value="Genomic_DNA"/>
</dbReference>
<dbReference type="GO" id="GO:0016740">
    <property type="term" value="F:transferase activity"/>
    <property type="evidence" value="ECO:0007669"/>
    <property type="project" value="UniProtKB-KW"/>
</dbReference>
<dbReference type="Gene3D" id="3.40.630.30">
    <property type="match status" value="1"/>
</dbReference>
<protein>
    <submittedName>
        <fullName evidence="2">GNAT family N-acetyltransferase</fullName>
    </submittedName>
</protein>
<keyword evidence="3" id="KW-1185">Reference proteome</keyword>
<accession>A0A5N3P645</accession>
<reference evidence="2 3" key="1">
    <citation type="journal article" date="2019" name="Microorganisms">
        <title>Genome Insights into the Novel Species Microvirga brassicacearum, a Rapeseed Endophyte with Biotechnological Potential.</title>
        <authorList>
            <person name="Jimenez-Gomez A."/>
            <person name="Saati-Santamaria Z."/>
            <person name="Igual J.M."/>
            <person name="Rivas R."/>
            <person name="Mateos P.F."/>
            <person name="Garcia-Fraile P."/>
        </authorList>
    </citation>
    <scope>NUCLEOTIDE SEQUENCE [LARGE SCALE GENOMIC DNA]</scope>
    <source>
        <strain evidence="2 3">CDVBN77</strain>
    </source>
</reference>
<dbReference type="Pfam" id="PF13480">
    <property type="entry name" value="Acetyltransf_6"/>
    <property type="match status" value="1"/>
</dbReference>
<evidence type="ECO:0000313" key="3">
    <source>
        <dbReference type="Proteomes" id="UP000325684"/>
    </source>
</evidence>
<proteinExistence type="predicted"/>
<dbReference type="Proteomes" id="UP000325684">
    <property type="component" value="Unassembled WGS sequence"/>
</dbReference>
<feature type="domain" description="BioF2-like acetyltransferase" evidence="1">
    <location>
        <begin position="280"/>
        <end position="419"/>
    </location>
</feature>
<name>A0A5N3P645_9HYPH</name>